<dbReference type="OrthoDB" id="410267at2759"/>
<evidence type="ECO:0000313" key="7">
    <source>
        <dbReference type="Proteomes" id="UP000191285"/>
    </source>
</evidence>
<feature type="transmembrane region" description="Helical" evidence="4">
    <location>
        <begin position="236"/>
        <end position="255"/>
    </location>
</feature>
<feature type="transmembrane region" description="Helical" evidence="4">
    <location>
        <begin position="302"/>
        <end position="321"/>
    </location>
</feature>
<feature type="transmembrane region" description="Helical" evidence="4">
    <location>
        <begin position="275"/>
        <end position="295"/>
    </location>
</feature>
<evidence type="ECO:0000256" key="4">
    <source>
        <dbReference type="SAM" id="Phobius"/>
    </source>
</evidence>
<evidence type="ECO:0000313" key="6">
    <source>
        <dbReference type="EMBL" id="OQE29824.1"/>
    </source>
</evidence>
<dbReference type="Gene3D" id="1.20.1250.20">
    <property type="entry name" value="MFS general substrate transporter like domains"/>
    <property type="match status" value="2"/>
</dbReference>
<dbReference type="InterPro" id="IPR050327">
    <property type="entry name" value="Proton-linked_MCT"/>
</dbReference>
<dbReference type="PROSITE" id="PS50850">
    <property type="entry name" value="MFS"/>
    <property type="match status" value="1"/>
</dbReference>
<protein>
    <recommendedName>
        <fullName evidence="5">Major facilitator superfamily (MFS) profile domain-containing protein</fullName>
    </recommendedName>
</protein>
<accession>A0A1V6TV17</accession>
<name>A0A1V6TV17_9EURO</name>
<feature type="transmembrane region" description="Helical" evidence="4">
    <location>
        <begin position="163"/>
        <end position="183"/>
    </location>
</feature>
<gene>
    <name evidence="6" type="ORF">PENSTE_c002G09905</name>
</gene>
<dbReference type="GO" id="GO:0016020">
    <property type="term" value="C:membrane"/>
    <property type="evidence" value="ECO:0007669"/>
    <property type="project" value="UniProtKB-SubCell"/>
</dbReference>
<dbReference type="SUPFAM" id="SSF103473">
    <property type="entry name" value="MFS general substrate transporter"/>
    <property type="match status" value="1"/>
</dbReference>
<dbReference type="InterPro" id="IPR020846">
    <property type="entry name" value="MFS_dom"/>
</dbReference>
<feature type="transmembrane region" description="Helical" evidence="4">
    <location>
        <begin position="327"/>
        <end position="353"/>
    </location>
</feature>
<dbReference type="CDD" id="cd17352">
    <property type="entry name" value="MFS_MCT_SLC16"/>
    <property type="match status" value="1"/>
</dbReference>
<comment type="subcellular location">
    <subcellularLocation>
        <location evidence="1">Membrane</location>
        <topology evidence="1">Multi-pass membrane protein</topology>
    </subcellularLocation>
</comment>
<proteinExistence type="inferred from homology"/>
<feature type="region of interest" description="Disordered" evidence="3">
    <location>
        <begin position="1"/>
        <end position="29"/>
    </location>
</feature>
<dbReference type="PANTHER" id="PTHR11360">
    <property type="entry name" value="MONOCARBOXYLATE TRANSPORTER"/>
    <property type="match status" value="1"/>
</dbReference>
<evidence type="ECO:0000256" key="3">
    <source>
        <dbReference type="SAM" id="MobiDB-lite"/>
    </source>
</evidence>
<dbReference type="PANTHER" id="PTHR11360:SF240">
    <property type="entry name" value="MONOCARBOXYLATE TRANSPORTER (EUROFUNG)-RELATED"/>
    <property type="match status" value="1"/>
</dbReference>
<comment type="similarity">
    <text evidence="2">Belongs to the major facilitator superfamily. Monocarboxylate porter (TC 2.A.1.13) family.</text>
</comment>
<dbReference type="GO" id="GO:0022857">
    <property type="term" value="F:transmembrane transporter activity"/>
    <property type="evidence" value="ECO:0007669"/>
    <property type="project" value="InterPro"/>
</dbReference>
<keyword evidence="4" id="KW-0472">Membrane</keyword>
<dbReference type="AlphaFoldDB" id="A0A1V6TV17"/>
<feature type="transmembrane region" description="Helical" evidence="4">
    <location>
        <begin position="195"/>
        <end position="215"/>
    </location>
</feature>
<feature type="transmembrane region" description="Helical" evidence="4">
    <location>
        <begin position="398"/>
        <end position="423"/>
    </location>
</feature>
<dbReference type="InterPro" id="IPR011701">
    <property type="entry name" value="MFS"/>
</dbReference>
<evidence type="ECO:0000256" key="1">
    <source>
        <dbReference type="ARBA" id="ARBA00004141"/>
    </source>
</evidence>
<feature type="transmembrane region" description="Helical" evidence="4">
    <location>
        <begin position="77"/>
        <end position="95"/>
    </location>
</feature>
<dbReference type="Proteomes" id="UP000191285">
    <property type="component" value="Unassembled WGS sequence"/>
</dbReference>
<dbReference type="EMBL" id="MLKD01000002">
    <property type="protein sequence ID" value="OQE29824.1"/>
    <property type="molecule type" value="Genomic_DNA"/>
</dbReference>
<evidence type="ECO:0000256" key="2">
    <source>
        <dbReference type="ARBA" id="ARBA00006727"/>
    </source>
</evidence>
<feature type="transmembrane region" description="Helical" evidence="4">
    <location>
        <begin position="37"/>
        <end position="57"/>
    </location>
</feature>
<sequence>MGSVKEQDGSREEILLAQSPTTGDEPESYPDGGLHGWLVVFGSWCAVFPSFGLMNTTGVFADWISTHQLHDYSRSDVSWVFSVHIFFLLVGGIQVGPIFDRYGPKHLLVLGTIGLVAAVMSFSAAKEYYQFMLSFGVLGGISASMVFTPSVSVATHWFQKRRALATGIIATAGSIGGIIFPQIFNALAPKVGFGWAIRTLGFIALFFCSIGCLLQKARLKPRKGTRKTVDIRILREIPFTITTAAIVFADIGALIPVTYLASYAHANTMSTEQSYTLMSILNAASVLGRLLPAYAGDRYGRFNTMVVTTGISAIFTVSLWLKSGTNHAAIIAYTVLFGFWSGSAISMSPVCIAQISKTEDFGKRYGTAYAFIGVGVLVSLPIAGQILKAQTHDGKEEYWGLIVFCGVAYWLSAALFVLARGILTGWKFKKVF</sequence>
<keyword evidence="4" id="KW-0812">Transmembrane</keyword>
<comment type="caution">
    <text evidence="6">The sequence shown here is derived from an EMBL/GenBank/DDBJ whole genome shotgun (WGS) entry which is preliminary data.</text>
</comment>
<evidence type="ECO:0000259" key="5">
    <source>
        <dbReference type="PROSITE" id="PS50850"/>
    </source>
</evidence>
<keyword evidence="7" id="KW-1185">Reference proteome</keyword>
<organism evidence="6 7">
    <name type="scientific">Penicillium steckii</name>
    <dbReference type="NCBI Taxonomy" id="303698"/>
    <lineage>
        <taxon>Eukaryota</taxon>
        <taxon>Fungi</taxon>
        <taxon>Dikarya</taxon>
        <taxon>Ascomycota</taxon>
        <taxon>Pezizomycotina</taxon>
        <taxon>Eurotiomycetes</taxon>
        <taxon>Eurotiomycetidae</taxon>
        <taxon>Eurotiales</taxon>
        <taxon>Aspergillaceae</taxon>
        <taxon>Penicillium</taxon>
    </lineage>
</organism>
<reference evidence="7" key="1">
    <citation type="journal article" date="2017" name="Nat. Microbiol.">
        <title>Global analysis of biosynthetic gene clusters reveals vast potential of secondary metabolite production in Penicillium species.</title>
        <authorList>
            <person name="Nielsen J.C."/>
            <person name="Grijseels S."/>
            <person name="Prigent S."/>
            <person name="Ji B."/>
            <person name="Dainat J."/>
            <person name="Nielsen K.F."/>
            <person name="Frisvad J.C."/>
            <person name="Workman M."/>
            <person name="Nielsen J."/>
        </authorList>
    </citation>
    <scope>NUCLEOTIDE SEQUENCE [LARGE SCALE GENOMIC DNA]</scope>
    <source>
        <strain evidence="7">IBT 24891</strain>
    </source>
</reference>
<dbReference type="InterPro" id="IPR036259">
    <property type="entry name" value="MFS_trans_sf"/>
</dbReference>
<feature type="domain" description="Major facilitator superfamily (MFS) profile" evidence="5">
    <location>
        <begin position="38"/>
        <end position="431"/>
    </location>
</feature>
<keyword evidence="4" id="KW-1133">Transmembrane helix</keyword>
<feature type="transmembrane region" description="Helical" evidence="4">
    <location>
        <begin position="131"/>
        <end position="151"/>
    </location>
</feature>
<dbReference type="Pfam" id="PF07690">
    <property type="entry name" value="MFS_1"/>
    <property type="match status" value="1"/>
</dbReference>
<feature type="transmembrane region" description="Helical" evidence="4">
    <location>
        <begin position="365"/>
        <end position="386"/>
    </location>
</feature>
<feature type="transmembrane region" description="Helical" evidence="4">
    <location>
        <begin position="107"/>
        <end position="125"/>
    </location>
</feature>
<feature type="compositionally biased region" description="Basic and acidic residues" evidence="3">
    <location>
        <begin position="1"/>
        <end position="14"/>
    </location>
</feature>